<dbReference type="Pfam" id="PF00149">
    <property type="entry name" value="Metallophos"/>
    <property type="match status" value="1"/>
</dbReference>
<comment type="catalytic activity">
    <reaction evidence="1">
        <text>O-phospho-L-threonyl-[protein] + H2O = L-threonyl-[protein] + phosphate</text>
        <dbReference type="Rhea" id="RHEA:47004"/>
        <dbReference type="Rhea" id="RHEA-COMP:11060"/>
        <dbReference type="Rhea" id="RHEA-COMP:11605"/>
        <dbReference type="ChEBI" id="CHEBI:15377"/>
        <dbReference type="ChEBI" id="CHEBI:30013"/>
        <dbReference type="ChEBI" id="CHEBI:43474"/>
        <dbReference type="ChEBI" id="CHEBI:61977"/>
        <dbReference type="EC" id="3.1.3.16"/>
    </reaction>
</comment>
<evidence type="ECO:0000256" key="1">
    <source>
        <dbReference type="RuleBase" id="RU004273"/>
    </source>
</evidence>
<dbReference type="InterPro" id="IPR050341">
    <property type="entry name" value="PP1_catalytic_subunit"/>
</dbReference>
<accession>A0ABR2H1U7</accession>
<evidence type="ECO:0000259" key="2">
    <source>
        <dbReference type="PROSITE" id="PS00125"/>
    </source>
</evidence>
<dbReference type="SUPFAM" id="SSF56300">
    <property type="entry name" value="Metallo-dependent phosphatases"/>
    <property type="match status" value="1"/>
</dbReference>
<organism evidence="3 4">
    <name type="scientific">Tritrichomonas musculus</name>
    <dbReference type="NCBI Taxonomy" id="1915356"/>
    <lineage>
        <taxon>Eukaryota</taxon>
        <taxon>Metamonada</taxon>
        <taxon>Parabasalia</taxon>
        <taxon>Tritrichomonadida</taxon>
        <taxon>Tritrichomonadidae</taxon>
        <taxon>Tritrichomonas</taxon>
    </lineage>
</organism>
<dbReference type="InterPro" id="IPR004843">
    <property type="entry name" value="Calcineurin-like_PHP"/>
</dbReference>
<name>A0ABR2H1U7_9EUKA</name>
<dbReference type="Proteomes" id="UP001470230">
    <property type="component" value="Unassembled WGS sequence"/>
</dbReference>
<feature type="domain" description="Serine/threonine specific protein phosphatases" evidence="2">
    <location>
        <begin position="129"/>
        <end position="134"/>
    </location>
</feature>
<reference evidence="3 4" key="1">
    <citation type="submission" date="2024-04" db="EMBL/GenBank/DDBJ databases">
        <title>Tritrichomonas musculus Genome.</title>
        <authorList>
            <person name="Alves-Ferreira E."/>
            <person name="Grigg M."/>
            <person name="Lorenzi H."/>
            <person name="Galac M."/>
        </authorList>
    </citation>
    <scope>NUCLEOTIDE SEQUENCE [LARGE SCALE GENOMIC DNA]</scope>
    <source>
        <strain evidence="3 4">EAF2021</strain>
    </source>
</reference>
<keyword evidence="4" id="KW-1185">Reference proteome</keyword>
<dbReference type="InterPro" id="IPR006186">
    <property type="entry name" value="Ser/Thr-sp_prot-phosphatase"/>
</dbReference>
<dbReference type="PANTHER" id="PTHR11668">
    <property type="entry name" value="SERINE/THREONINE PROTEIN PHOSPHATASE"/>
    <property type="match status" value="1"/>
</dbReference>
<dbReference type="CDD" id="cd00144">
    <property type="entry name" value="MPP_PPP_family"/>
    <property type="match status" value="1"/>
</dbReference>
<evidence type="ECO:0000313" key="3">
    <source>
        <dbReference type="EMBL" id="KAK8840179.1"/>
    </source>
</evidence>
<dbReference type="PANTHER" id="PTHR11668:SF494">
    <property type="entry name" value="PROTEIN PHOSPHATASE, PUTATIVE-RELATED"/>
    <property type="match status" value="1"/>
</dbReference>
<keyword evidence="1" id="KW-0378">Hydrolase</keyword>
<dbReference type="EMBL" id="JAPFFF010000048">
    <property type="protein sequence ID" value="KAK8840179.1"/>
    <property type="molecule type" value="Genomic_DNA"/>
</dbReference>
<dbReference type="PRINTS" id="PR00114">
    <property type="entry name" value="STPHPHTASE"/>
</dbReference>
<proteinExistence type="inferred from homology"/>
<gene>
    <name evidence="3" type="ORF">M9Y10_031119</name>
</gene>
<comment type="caution">
    <text evidence="3">The sequence shown here is derived from an EMBL/GenBank/DDBJ whole genome shotgun (WGS) entry which is preliminary data.</text>
</comment>
<evidence type="ECO:0000313" key="4">
    <source>
        <dbReference type="Proteomes" id="UP001470230"/>
    </source>
</evidence>
<protein>
    <recommendedName>
        <fullName evidence="1">Serine/threonine-protein phosphatase</fullName>
        <ecNumber evidence="1">3.1.3.16</ecNumber>
    </recommendedName>
</protein>
<dbReference type="Gene3D" id="3.60.21.10">
    <property type="match status" value="1"/>
</dbReference>
<comment type="similarity">
    <text evidence="1">Belongs to the PPP phosphatase family.</text>
</comment>
<dbReference type="EC" id="3.1.3.16" evidence="1"/>
<sequence>MTQPAAYILSSYSFITAQPIEHILDVGYQSNDGSPIPSFDENLLIELCSNAKHIFEKESNILDIKGDIIIVGDIHGSLHDLLRILKFIQENNSKALFLGDYVDRGNFSLECITLLFALKVMYPEKYYLIRGNHEFDAICSQYGFLDEIIDYHNPKKVKEDSSLSQLNEIINSDQFLFDDDDEDKIVENDTYISCNRCDIYYSNHNDMDCYKYSQKLYDAFIKAFSYLPISAIVNKTNFCIHGGLSPSLNTVSQIQKNICRPISDFEENKLLSDIVWSDPVNSSSFLFSDNTRGRGYFYNQKAALDFLKKNSLSRMIRAHECVKHGSQTHFLDKCITVFSASSYCSSRKNESGVLKLFQKGDCLEFVTFPPLPRLEKCEAVYYKVQPLHENSNKNHLYFSLRHPILASNLAVRLAKVKVKGQQCLTPHLISKQLFKTSSSKTDHLIQRPSMHHSNSWDLLKSKNNGNIVPQQEKIRNLFSLDDLPYFDENA</sequence>
<dbReference type="PROSITE" id="PS00125">
    <property type="entry name" value="SER_THR_PHOSPHATASE"/>
    <property type="match status" value="1"/>
</dbReference>
<dbReference type="SMART" id="SM00156">
    <property type="entry name" value="PP2Ac"/>
    <property type="match status" value="1"/>
</dbReference>
<dbReference type="InterPro" id="IPR029052">
    <property type="entry name" value="Metallo-depent_PP-like"/>
</dbReference>